<dbReference type="Gene3D" id="3.40.50.2000">
    <property type="entry name" value="Glycogen Phosphorylase B"/>
    <property type="match status" value="1"/>
</dbReference>
<proteinExistence type="predicted"/>
<feature type="region of interest" description="Disordered" evidence="1">
    <location>
        <begin position="309"/>
        <end position="330"/>
    </location>
</feature>
<comment type="caution">
    <text evidence="2">The sequence shown here is derived from an EMBL/GenBank/DDBJ whole genome shotgun (WGS) entry which is preliminary data.</text>
</comment>
<sequence>MSQRLIQIVRALCRLSFDVYFLSGQPTRTPPHAPSRRASLHVGGCRVTHFTGSAEQQYASLAAARVRPLFALVFYTAAWFAVEQRAIANATAWERAAAYAGEEGGGAGGREGRLLELLRREHRGCAVVVLTDDLQAEKLARVLPASKRAEGDGGRVAHVVRWMRRRELSVYAAADAVVTVSEHDASWIRRHLRHAHRHAPLPAPLVRPLPFAAYPPPPARVPSFSSRAGLLFIGVAHTSAALSMRWFLRDVRPRLHAALAASMNSTDADRHAHLTLVGWGWKQLAREGPGCSAESQVVGRSSRCVGAADVLPDHRPSSSSSSSPPASSPLSLAHLESRLDELLLLGPTAEPAASRPQPTHSRGITLLHSVDDDALGALFASRRLFVAPCPFCTGVATKVVTALRHGIPVVSTRQARGEAMRGIVDFCRPHCHAGLSVHDEPDAFASAARDLLSDEALWTRHSKAALHFARTVLSEAELQRRLRELLHALAVQLCAKGGAEACEWAAAGAPPPRGARDGSAETGT</sequence>
<dbReference type="AlphaFoldDB" id="A0AB34IE71"/>
<dbReference type="SUPFAM" id="SSF53756">
    <property type="entry name" value="UDP-Glycosyltransferase/glycogen phosphorylase"/>
    <property type="match status" value="1"/>
</dbReference>
<dbReference type="EMBL" id="JBGBPQ010000030">
    <property type="protein sequence ID" value="KAL1496062.1"/>
    <property type="molecule type" value="Genomic_DNA"/>
</dbReference>
<accession>A0AB34IE71</accession>
<reference evidence="2 3" key="1">
    <citation type="journal article" date="2024" name="Science">
        <title>Giant polyketide synthase enzymes in the biosynthesis of giant marine polyether toxins.</title>
        <authorList>
            <person name="Fallon T.R."/>
            <person name="Shende V.V."/>
            <person name="Wierzbicki I.H."/>
            <person name="Pendleton A.L."/>
            <person name="Watervoot N.F."/>
            <person name="Auber R.P."/>
            <person name="Gonzalez D.J."/>
            <person name="Wisecaver J.H."/>
            <person name="Moore B.S."/>
        </authorList>
    </citation>
    <scope>NUCLEOTIDE SEQUENCE [LARGE SCALE GENOMIC DNA]</scope>
    <source>
        <strain evidence="2 3">12B1</strain>
    </source>
</reference>
<keyword evidence="3" id="KW-1185">Reference proteome</keyword>
<evidence type="ECO:0000256" key="1">
    <source>
        <dbReference type="SAM" id="MobiDB-lite"/>
    </source>
</evidence>
<evidence type="ECO:0000313" key="2">
    <source>
        <dbReference type="EMBL" id="KAL1496062.1"/>
    </source>
</evidence>
<gene>
    <name evidence="2" type="ORF">AB1Y20_014690</name>
</gene>
<evidence type="ECO:0008006" key="4">
    <source>
        <dbReference type="Google" id="ProtNLM"/>
    </source>
</evidence>
<protein>
    <recommendedName>
        <fullName evidence="4">Glycosyltransferase subfamily 4-like N-terminal domain-containing protein</fullName>
    </recommendedName>
</protein>
<feature type="compositionally biased region" description="Low complexity" evidence="1">
    <location>
        <begin position="317"/>
        <end position="330"/>
    </location>
</feature>
<organism evidence="2 3">
    <name type="scientific">Prymnesium parvum</name>
    <name type="common">Toxic golden alga</name>
    <dbReference type="NCBI Taxonomy" id="97485"/>
    <lineage>
        <taxon>Eukaryota</taxon>
        <taxon>Haptista</taxon>
        <taxon>Haptophyta</taxon>
        <taxon>Prymnesiophyceae</taxon>
        <taxon>Prymnesiales</taxon>
        <taxon>Prymnesiaceae</taxon>
        <taxon>Prymnesium</taxon>
    </lineage>
</organism>
<dbReference type="Proteomes" id="UP001515480">
    <property type="component" value="Unassembled WGS sequence"/>
</dbReference>
<name>A0AB34IE71_PRYPA</name>
<dbReference type="Pfam" id="PF13692">
    <property type="entry name" value="Glyco_trans_1_4"/>
    <property type="match status" value="1"/>
</dbReference>
<evidence type="ECO:0000313" key="3">
    <source>
        <dbReference type="Proteomes" id="UP001515480"/>
    </source>
</evidence>